<dbReference type="RefSeq" id="WP_159743746.1">
    <property type="nucleotide sequence ID" value="NZ_BLIR01000001.1"/>
</dbReference>
<proteinExistence type="predicted"/>
<accession>A0A640UPX2</accession>
<dbReference type="InterPro" id="IPR011990">
    <property type="entry name" value="TPR-like_helical_dom_sf"/>
</dbReference>
<dbReference type="GO" id="GO:0043531">
    <property type="term" value="F:ADP binding"/>
    <property type="evidence" value="ECO:0007669"/>
    <property type="project" value="InterPro"/>
</dbReference>
<dbReference type="EMBL" id="BLIR01000001">
    <property type="protein sequence ID" value="GFE37759.1"/>
    <property type="molecule type" value="Genomic_DNA"/>
</dbReference>
<comment type="caution">
    <text evidence="2">The sequence shown here is derived from an EMBL/GenBank/DDBJ whole genome shotgun (WGS) entry which is preliminary data.</text>
</comment>
<protein>
    <submittedName>
        <fullName evidence="2">Uncharacterized protein</fullName>
    </submittedName>
</protein>
<dbReference type="InterPro" id="IPR019734">
    <property type="entry name" value="TPR_rpt"/>
</dbReference>
<name>A0A640UPX2_9ACTN</name>
<dbReference type="Proteomes" id="UP000431826">
    <property type="component" value="Unassembled WGS sequence"/>
</dbReference>
<evidence type="ECO:0000313" key="2">
    <source>
        <dbReference type="EMBL" id="GFE37759.1"/>
    </source>
</evidence>
<keyword evidence="3" id="KW-1185">Reference proteome</keyword>
<dbReference type="Gene3D" id="3.40.50.300">
    <property type="entry name" value="P-loop containing nucleotide triphosphate hydrolases"/>
    <property type="match status" value="1"/>
</dbReference>
<feature type="compositionally biased region" description="Basic and acidic residues" evidence="1">
    <location>
        <begin position="48"/>
        <end position="59"/>
    </location>
</feature>
<dbReference type="SMART" id="SM00028">
    <property type="entry name" value="TPR"/>
    <property type="match status" value="6"/>
</dbReference>
<dbReference type="PANTHER" id="PTHR47691">
    <property type="entry name" value="REGULATOR-RELATED"/>
    <property type="match status" value="1"/>
</dbReference>
<evidence type="ECO:0000256" key="1">
    <source>
        <dbReference type="SAM" id="MobiDB-lite"/>
    </source>
</evidence>
<dbReference type="PRINTS" id="PR00364">
    <property type="entry name" value="DISEASERSIST"/>
</dbReference>
<feature type="region of interest" description="Disordered" evidence="1">
    <location>
        <begin position="1"/>
        <end position="70"/>
    </location>
</feature>
<dbReference type="SUPFAM" id="SSF48452">
    <property type="entry name" value="TPR-like"/>
    <property type="match status" value="2"/>
</dbReference>
<dbReference type="PANTHER" id="PTHR47691:SF3">
    <property type="entry name" value="HTH-TYPE TRANSCRIPTIONAL REGULATOR RV0890C-RELATED"/>
    <property type="match status" value="1"/>
</dbReference>
<dbReference type="Pfam" id="PF13424">
    <property type="entry name" value="TPR_12"/>
    <property type="match status" value="3"/>
</dbReference>
<evidence type="ECO:0000313" key="3">
    <source>
        <dbReference type="Proteomes" id="UP000431826"/>
    </source>
</evidence>
<dbReference type="GeneID" id="96283559"/>
<gene>
    <name evidence="2" type="ORF">Stube_24320</name>
</gene>
<organism evidence="2 3">
    <name type="scientific">Streptomyces tubercidicus</name>
    <dbReference type="NCBI Taxonomy" id="47759"/>
    <lineage>
        <taxon>Bacteria</taxon>
        <taxon>Bacillati</taxon>
        <taxon>Actinomycetota</taxon>
        <taxon>Actinomycetes</taxon>
        <taxon>Kitasatosporales</taxon>
        <taxon>Streptomycetaceae</taxon>
        <taxon>Streptomyces</taxon>
    </lineage>
</organism>
<sequence>MTGKEKESDPAQPQQQPPGTGPHGTHSELSGSATDVVQARDISGGIHFHHDDHTGRARNDPPMPRQLPSDVWGFVNRSEELRRLNEVLSHEGGAGDTGDASDEGDGPLVVSICIVAGTAGVGKTSMALRWAHRVLAHFPDGQLYVNLRGYDPGAPVTSQEALHRFLPALGVPAKAIPADPEAAAALYRSLLAGRRMLIVLDNAATVGQVRPLLPGTAGCLVLVTSRSRLSGLVARDGARRLTLGTLGETEAVALLRAVTADYRTGDAEEQLTELARLCARLPLALRIAAERAAARPRMRLDDLINDLRDESALWDALSAGSAGDDEEADAVHTVFAWSYRALPDEAAYLFRVLGLYPGPEFGASAAAALAGVRVSRARHLLDVLVGAHLLEQTAPDRYEFHDLLRAYATDQAQREETPEGRAAALRRLLDWYLHSADAAQTWINPHEAHIALDPADAAVAPLVFPGYDEALNWYELERANLLAAARAAEEAGQDRAAWQLSAVLRSIHMLLNPFDEWLAMGQIGLRAAERLGDRAAEAEVLESLGMAYTQSHRLADAARCHERALAVRRELDDRLGEGLSLNDIGLVYLRQRRLAEAGDRFEQGLSLFRELDAAHWETVVMSNLAEVHLETEQLAMAHDVIRRVLDRYREQGNQGSTGNALRILSAVQRQLGEPGEALRSAQEAVDIARGRRNHPWEGYWLLELGAAQQVNHQFPDALASYQRSAAVQRRLGDRSREARAWMGAGETYGRMERFDEAAAFQRRAAAVHRELRDHWYLALALDGLADACEALEHGDESRGYRSEALGIVSAFGDPRAVRMRARLETGLGGG</sequence>
<dbReference type="SUPFAM" id="SSF52540">
    <property type="entry name" value="P-loop containing nucleoside triphosphate hydrolases"/>
    <property type="match status" value="1"/>
</dbReference>
<reference evidence="2 3" key="1">
    <citation type="submission" date="2019-12" db="EMBL/GenBank/DDBJ databases">
        <title>Whole genome shotgun sequence of Streptomyces tubercidicus NBRC 13090.</title>
        <authorList>
            <person name="Ichikawa N."/>
            <person name="Kimura A."/>
            <person name="Kitahashi Y."/>
            <person name="Komaki H."/>
            <person name="Tamura T."/>
        </authorList>
    </citation>
    <scope>NUCLEOTIDE SEQUENCE [LARGE SCALE GENOMIC DNA]</scope>
    <source>
        <strain evidence="2 3">NBRC 13090</strain>
    </source>
</reference>
<dbReference type="OrthoDB" id="581105at2"/>
<dbReference type="InterPro" id="IPR027417">
    <property type="entry name" value="P-loop_NTPase"/>
</dbReference>
<dbReference type="Gene3D" id="1.25.40.10">
    <property type="entry name" value="Tetratricopeptide repeat domain"/>
    <property type="match status" value="2"/>
</dbReference>
<dbReference type="AlphaFoldDB" id="A0A640UPX2"/>